<reference evidence="1" key="1">
    <citation type="journal article" date="2012" name="PLoS ONE">
        <title>Gene sets for utilization of primary and secondary nutrition supplies in the distal gut of endangered iberian lynx.</title>
        <authorList>
            <person name="Alcaide M."/>
            <person name="Messina E."/>
            <person name="Richter M."/>
            <person name="Bargiela R."/>
            <person name="Peplies J."/>
            <person name="Huws S.A."/>
            <person name="Newbold C.J."/>
            <person name="Golyshin P.N."/>
            <person name="Simon M.A."/>
            <person name="Lopez G."/>
            <person name="Yakimov M.M."/>
            <person name="Ferrer M."/>
        </authorList>
    </citation>
    <scope>NUCLEOTIDE SEQUENCE</scope>
</reference>
<proteinExistence type="predicted"/>
<accession>J9BNK2</accession>
<evidence type="ECO:0000313" key="1">
    <source>
        <dbReference type="EMBL" id="EJW89150.1"/>
    </source>
</evidence>
<dbReference type="EMBL" id="AMCI01009668">
    <property type="protein sequence ID" value="EJW89150.1"/>
    <property type="molecule type" value="Genomic_DNA"/>
</dbReference>
<protein>
    <submittedName>
        <fullName evidence="1">Uncharacterized protein</fullName>
    </submittedName>
</protein>
<feature type="non-terminal residue" evidence="1">
    <location>
        <position position="73"/>
    </location>
</feature>
<feature type="non-terminal residue" evidence="1">
    <location>
        <position position="1"/>
    </location>
</feature>
<organism evidence="1">
    <name type="scientific">gut metagenome</name>
    <dbReference type="NCBI Taxonomy" id="749906"/>
    <lineage>
        <taxon>unclassified sequences</taxon>
        <taxon>metagenomes</taxon>
        <taxon>organismal metagenomes</taxon>
    </lineage>
</organism>
<name>J9BNK2_9ZZZZ</name>
<dbReference type="AlphaFoldDB" id="J9BNK2"/>
<comment type="caution">
    <text evidence="1">The sequence shown here is derived from an EMBL/GenBank/DDBJ whole genome shotgun (WGS) entry which is preliminary data.</text>
</comment>
<sequence length="73" mass="8413">NKEKVVLYDLNLKQGYEALSALLAENQLGTYEDGDKKMEIKSHSCERDRFDVWHLLHSYVPLGEKPICYAQIG</sequence>
<gene>
    <name evidence="1" type="ORF">EVA_22743</name>
</gene>